<evidence type="ECO:0000313" key="3">
    <source>
        <dbReference type="EMBL" id="KAK6544352.1"/>
    </source>
</evidence>
<protein>
    <recommendedName>
        <fullName evidence="2">RWD domain-containing protein</fullName>
    </recommendedName>
</protein>
<keyword evidence="4" id="KW-1185">Reference proteome</keyword>
<dbReference type="Gene3D" id="3.10.110.10">
    <property type="entry name" value="Ubiquitin Conjugating Enzyme"/>
    <property type="match status" value="1"/>
</dbReference>
<evidence type="ECO:0000259" key="2">
    <source>
        <dbReference type="PROSITE" id="PS50908"/>
    </source>
</evidence>
<dbReference type="Pfam" id="PF05773">
    <property type="entry name" value="RWD"/>
    <property type="match status" value="1"/>
</dbReference>
<evidence type="ECO:0000256" key="1">
    <source>
        <dbReference type="SAM" id="MobiDB-lite"/>
    </source>
</evidence>
<dbReference type="PROSITE" id="PS50908">
    <property type="entry name" value="RWD"/>
    <property type="match status" value="1"/>
</dbReference>
<dbReference type="InterPro" id="IPR016135">
    <property type="entry name" value="UBQ-conjugating_enzyme/RWD"/>
</dbReference>
<reference evidence="3 4" key="1">
    <citation type="submission" date="2019-10" db="EMBL/GenBank/DDBJ databases">
        <authorList>
            <person name="Palmer J.M."/>
        </authorList>
    </citation>
    <scope>NUCLEOTIDE SEQUENCE [LARGE SCALE GENOMIC DNA]</scope>
    <source>
        <strain evidence="3 4">TWF694</strain>
    </source>
</reference>
<organism evidence="3 4">
    <name type="scientific">Orbilia ellipsospora</name>
    <dbReference type="NCBI Taxonomy" id="2528407"/>
    <lineage>
        <taxon>Eukaryota</taxon>
        <taxon>Fungi</taxon>
        <taxon>Dikarya</taxon>
        <taxon>Ascomycota</taxon>
        <taxon>Pezizomycotina</taxon>
        <taxon>Orbiliomycetes</taxon>
        <taxon>Orbiliales</taxon>
        <taxon>Orbiliaceae</taxon>
        <taxon>Orbilia</taxon>
    </lineage>
</organism>
<dbReference type="InterPro" id="IPR006575">
    <property type="entry name" value="RWD_dom"/>
</dbReference>
<comment type="caution">
    <text evidence="3">The sequence shown here is derived from an EMBL/GenBank/DDBJ whole genome shotgun (WGS) entry which is preliminary data.</text>
</comment>
<proteinExistence type="predicted"/>
<feature type="compositionally biased region" description="Basic and acidic residues" evidence="1">
    <location>
        <begin position="174"/>
        <end position="192"/>
    </location>
</feature>
<sequence length="245" mass="27346">MSAATEEQEQELEVLESIYPDELTKISDTEFTIQVSLEEPNVDVEAEGYEAPTILLRVTYTPTYPDTAPDLSISLPPTDSDNPHPLSFPSDEPPLTAALATAVEENLGMAMVFTLTTTLKEAGETILRSRADEAQRIRDEAARLEEEKEMEKFRGELVTKEVFERWMENFKKEMKEKKEAEEREREEAELRSGRRSGNVSGTGAGGKKLTGRELFERGLVGGGDDEDDEEGEEETPDVGKLEIKA</sequence>
<name>A0AAV9XQI9_9PEZI</name>
<dbReference type="AlphaFoldDB" id="A0AAV9XQI9"/>
<feature type="region of interest" description="Disordered" evidence="1">
    <location>
        <begin position="174"/>
        <end position="245"/>
    </location>
</feature>
<feature type="domain" description="RWD" evidence="2">
    <location>
        <begin position="10"/>
        <end position="126"/>
    </location>
</feature>
<accession>A0AAV9XQI9</accession>
<feature type="region of interest" description="Disordered" evidence="1">
    <location>
        <begin position="68"/>
        <end position="90"/>
    </location>
</feature>
<dbReference type="SUPFAM" id="SSF54495">
    <property type="entry name" value="UBC-like"/>
    <property type="match status" value="1"/>
</dbReference>
<dbReference type="Proteomes" id="UP001365542">
    <property type="component" value="Unassembled WGS sequence"/>
</dbReference>
<feature type="compositionally biased region" description="Acidic residues" evidence="1">
    <location>
        <begin position="223"/>
        <end position="236"/>
    </location>
</feature>
<gene>
    <name evidence="3" type="ORF">TWF694_001053</name>
</gene>
<dbReference type="EMBL" id="JAVHJO010000001">
    <property type="protein sequence ID" value="KAK6544352.1"/>
    <property type="molecule type" value="Genomic_DNA"/>
</dbReference>
<dbReference type="InterPro" id="IPR040213">
    <property type="entry name" value="GIR2-like"/>
</dbReference>
<dbReference type="PANTHER" id="PTHR12292">
    <property type="entry name" value="RWD DOMAIN-CONTAINING PROTEIN"/>
    <property type="match status" value="1"/>
</dbReference>
<evidence type="ECO:0000313" key="4">
    <source>
        <dbReference type="Proteomes" id="UP001365542"/>
    </source>
</evidence>
<dbReference type="SMART" id="SM00591">
    <property type="entry name" value="RWD"/>
    <property type="match status" value="1"/>
</dbReference>